<name>K8EJQ9_CARML</name>
<keyword evidence="3" id="KW-1185">Reference proteome</keyword>
<dbReference type="KEGG" id="cml:BN424_2659"/>
<dbReference type="EMBL" id="HE999757">
    <property type="protein sequence ID" value="CCO12098.2"/>
    <property type="molecule type" value="Genomic_DNA"/>
</dbReference>
<feature type="transmembrane region" description="Helical" evidence="1">
    <location>
        <begin position="25"/>
        <end position="46"/>
    </location>
</feature>
<evidence type="ECO:0000313" key="2">
    <source>
        <dbReference type="EMBL" id="CCO12098.2"/>
    </source>
</evidence>
<reference evidence="3" key="1">
    <citation type="journal article" date="2013" name="Genome Announc.">
        <title>Complete Chromosome Sequence of Carnobacterium maltaromaticum LMA 28.</title>
        <authorList>
            <person name="Cailliez-Grimal C."/>
            <person name="Chaillou S."/>
            <person name="Anba-Mondoloni J."/>
            <person name="Loux V."/>
            <person name="Afzal M.I."/>
            <person name="Rahman A."/>
            <person name="Kergourlay G."/>
            <person name="Champomier-Verges M.C."/>
            <person name="Zagorec M."/>
            <person name="Dalgaard P."/>
            <person name="Leisner J.J."/>
            <person name="Prevost H."/>
            <person name="Revol-Junelles A.M."/>
            <person name="Borges F."/>
        </authorList>
    </citation>
    <scope>NUCLEOTIDE SEQUENCE</scope>
    <source>
        <strain evidence="3">LMA28</strain>
    </source>
</reference>
<keyword evidence="1" id="KW-1133">Transmembrane helix</keyword>
<sequence length="48" mass="5452">MFVRTFEATVSTIVIETLENFEVTFLVSVQTLLSLIVSLISFYHLVSN</sequence>
<proteinExistence type="predicted"/>
<dbReference type="HOGENOM" id="CLU_3150803_0_0_9"/>
<gene>
    <name evidence="2" type="ORF">BN424_2659</name>
</gene>
<keyword evidence="1" id="KW-0472">Membrane</keyword>
<dbReference type="Proteomes" id="UP000000212">
    <property type="component" value="Chromosome"/>
</dbReference>
<keyword evidence="1" id="KW-0812">Transmembrane</keyword>
<evidence type="ECO:0000313" key="3">
    <source>
        <dbReference type="Proteomes" id="UP000000212"/>
    </source>
</evidence>
<protein>
    <submittedName>
        <fullName evidence="2">Uncharacterized protein</fullName>
    </submittedName>
</protein>
<accession>K8EJQ9</accession>
<dbReference type="AlphaFoldDB" id="K8EJQ9"/>
<evidence type="ECO:0000256" key="1">
    <source>
        <dbReference type="SAM" id="Phobius"/>
    </source>
</evidence>
<organism evidence="2 3">
    <name type="scientific">Carnobacterium maltaromaticum LMA28</name>
    <dbReference type="NCBI Taxonomy" id="1234679"/>
    <lineage>
        <taxon>Bacteria</taxon>
        <taxon>Bacillati</taxon>
        <taxon>Bacillota</taxon>
        <taxon>Bacilli</taxon>
        <taxon>Lactobacillales</taxon>
        <taxon>Carnobacteriaceae</taxon>
        <taxon>Carnobacterium</taxon>
    </lineage>
</organism>